<sequence length="273" mass="30467">MKQQKGISTTLSILLIVFLAVVVGGIVAYKYYLAPEKEPSVGEFPGEPQDETATTPATPIICVQENEIANIDSNQPCCQNLVKIQGGNGETEFTCATSNIKGAIVSIDSQNLKLSIKISSSDIRGWNSGEVVEIRATDQIPPIFFVTDYTVEPIETGGFENLKIGDSIEAWIETAVMGDYAHGINIILPMEEQVIRERIDEFMSERIKRNSEKVLSYLTEKVKLSYEHKDYAWLDYQEALNRLTFENSKEVLKKANAYLETSNKGQATKDKQQ</sequence>
<dbReference type="Gene3D" id="3.90.79.10">
    <property type="entry name" value="Nucleoside Triphosphate Pyrophosphohydrolase"/>
    <property type="match status" value="1"/>
</dbReference>
<dbReference type="Proteomes" id="UP000229156">
    <property type="component" value="Unassembled WGS sequence"/>
</dbReference>
<feature type="transmembrane region" description="Helical" evidence="1">
    <location>
        <begin position="12"/>
        <end position="32"/>
    </location>
</feature>
<evidence type="ECO:0000256" key="1">
    <source>
        <dbReference type="SAM" id="Phobius"/>
    </source>
</evidence>
<evidence type="ECO:0000313" key="2">
    <source>
        <dbReference type="EMBL" id="PJB09310.1"/>
    </source>
</evidence>
<comment type="caution">
    <text evidence="2">The sequence shown here is derived from an EMBL/GenBank/DDBJ whole genome shotgun (WGS) entry which is preliminary data.</text>
</comment>
<keyword evidence="1" id="KW-0812">Transmembrane</keyword>
<dbReference type="EMBL" id="PFUT01000014">
    <property type="protein sequence ID" value="PJB09310.1"/>
    <property type="molecule type" value="Genomic_DNA"/>
</dbReference>
<evidence type="ECO:0000313" key="3">
    <source>
        <dbReference type="Proteomes" id="UP000229156"/>
    </source>
</evidence>
<dbReference type="AlphaFoldDB" id="A0A2M7ZVF3"/>
<proteinExistence type="predicted"/>
<accession>A0A2M7ZVF3</accession>
<keyword evidence="1" id="KW-1133">Transmembrane helix</keyword>
<name>A0A2M7ZVF3_9BACT</name>
<protein>
    <submittedName>
        <fullName evidence="2">Uncharacterized protein</fullName>
    </submittedName>
</protein>
<reference evidence="3" key="1">
    <citation type="submission" date="2017-09" db="EMBL/GenBank/DDBJ databases">
        <title>Depth-based differentiation of microbial function through sediment-hosted aquifers and enrichment of novel symbionts in the deep terrestrial subsurface.</title>
        <authorList>
            <person name="Probst A.J."/>
            <person name="Ladd B."/>
            <person name="Jarett J.K."/>
            <person name="Geller-Mcgrath D.E."/>
            <person name="Sieber C.M.K."/>
            <person name="Emerson J.B."/>
            <person name="Anantharaman K."/>
            <person name="Thomas B.C."/>
            <person name="Malmstrom R."/>
            <person name="Stieglmeier M."/>
            <person name="Klingl A."/>
            <person name="Woyke T."/>
            <person name="Ryan C.M."/>
            <person name="Banfield J.F."/>
        </authorList>
    </citation>
    <scope>NUCLEOTIDE SEQUENCE [LARGE SCALE GENOMIC DNA]</scope>
</reference>
<gene>
    <name evidence="2" type="ORF">CO121_00615</name>
</gene>
<keyword evidence="1" id="KW-0472">Membrane</keyword>
<organism evidence="2 3">
    <name type="scientific">bacterium (Candidatus Gribaldobacteria) CG_4_9_14_3_um_filter_36_15</name>
    <dbReference type="NCBI Taxonomy" id="2014269"/>
    <lineage>
        <taxon>Bacteria</taxon>
        <taxon>Candidatus Gribaldobacteria</taxon>
    </lineage>
</organism>